<evidence type="ECO:0000259" key="8">
    <source>
        <dbReference type="Pfam" id="PF00135"/>
    </source>
</evidence>
<reference evidence="9 11" key="1">
    <citation type="submission" date="2008-03" db="EMBL/GenBank/DDBJ databases">
        <title>Annotation of Ixodes scapularis.</title>
        <authorList>
            <consortium name="Ixodes scapularis Genome Project Consortium"/>
            <person name="Caler E."/>
            <person name="Hannick L.I."/>
            <person name="Bidwell S."/>
            <person name="Joardar V."/>
            <person name="Thiagarajan M."/>
            <person name="Amedeo P."/>
            <person name="Galinsky K.J."/>
            <person name="Schobel S."/>
            <person name="Inman J."/>
            <person name="Hostetler J."/>
            <person name="Miller J."/>
            <person name="Hammond M."/>
            <person name="Megy K."/>
            <person name="Lawson D."/>
            <person name="Kodira C."/>
            <person name="Sutton G."/>
            <person name="Meyer J."/>
            <person name="Hill C.A."/>
            <person name="Birren B."/>
            <person name="Nene V."/>
            <person name="Collins F."/>
            <person name="Alarcon-Chaidez F."/>
            <person name="Wikel S."/>
            <person name="Strausberg R."/>
        </authorList>
    </citation>
    <scope>NUCLEOTIDE SEQUENCE [LARGE SCALE GENOMIC DNA]</scope>
    <source>
        <strain evidence="11">Wikel</strain>
        <strain evidence="9">Wikel colony</strain>
    </source>
</reference>
<dbReference type="Proteomes" id="UP000001555">
    <property type="component" value="Unassembled WGS sequence"/>
</dbReference>
<dbReference type="PANTHER" id="PTHR43918:SF4">
    <property type="entry name" value="CARBOXYLIC ESTER HYDROLASE"/>
    <property type="match status" value="1"/>
</dbReference>
<dbReference type="PRINTS" id="PR00878">
    <property type="entry name" value="CHOLNESTRASE"/>
</dbReference>
<evidence type="ECO:0000256" key="6">
    <source>
        <dbReference type="ARBA" id="ARBA00048484"/>
    </source>
</evidence>
<comment type="catalytic activity">
    <reaction evidence="6">
        <text>acetylcholine + H2O = choline + acetate + H(+)</text>
        <dbReference type="Rhea" id="RHEA:17561"/>
        <dbReference type="ChEBI" id="CHEBI:15354"/>
        <dbReference type="ChEBI" id="CHEBI:15355"/>
        <dbReference type="ChEBI" id="CHEBI:15377"/>
        <dbReference type="ChEBI" id="CHEBI:15378"/>
        <dbReference type="ChEBI" id="CHEBI:30089"/>
        <dbReference type="EC" id="3.1.1.7"/>
    </reaction>
</comment>
<keyword evidence="4" id="KW-1015">Disulfide bond</keyword>
<dbReference type="EMBL" id="ABJB010233045">
    <property type="status" value="NOT_ANNOTATED_CDS"/>
    <property type="molecule type" value="Genomic_DNA"/>
</dbReference>
<dbReference type="GO" id="GO:0003990">
    <property type="term" value="F:acetylcholinesterase activity"/>
    <property type="evidence" value="ECO:0007669"/>
    <property type="project" value="UniProtKB-EC"/>
</dbReference>
<evidence type="ECO:0000256" key="5">
    <source>
        <dbReference type="ARBA" id="ARBA00023180"/>
    </source>
</evidence>
<dbReference type="Gene3D" id="3.40.50.1820">
    <property type="entry name" value="alpha/beta hydrolase"/>
    <property type="match status" value="1"/>
</dbReference>
<dbReference type="VEuPathDB" id="VectorBase:ISCW019823"/>
<dbReference type="PROSITE" id="PS00122">
    <property type="entry name" value="CARBOXYLESTERASE_B_1"/>
    <property type="match status" value="1"/>
</dbReference>
<evidence type="ECO:0000256" key="1">
    <source>
        <dbReference type="ARBA" id="ARBA00005964"/>
    </source>
</evidence>
<dbReference type="FunFam" id="3.40.50.1820:FF:000538">
    <property type="entry name" value="Carboxylic ester hydrolase"/>
    <property type="match status" value="1"/>
</dbReference>
<protein>
    <recommendedName>
        <fullName evidence="7">Carboxylic ester hydrolase</fullName>
        <ecNumber evidence="7">3.1.1.-</ecNumber>
    </recommendedName>
</protein>
<dbReference type="InterPro" id="IPR029058">
    <property type="entry name" value="AB_hydrolase_fold"/>
</dbReference>
<sequence>AFLGVPFAENTGGEKRFRKPEAKKRWQAVFNAMYKRSPCCQELTSGKELFMASLSDTTEDCLHLNIWVPTDCMEGIQRYPVVFWVYGGGFEYGGNNYDVYDGRYISGFGNLVVVVPNYRINAFGFLNAQTQDVPGNMGLHDVILAYRWVLDHIGRFGGDRENIVLAGQSTGSIIAGLLMMSPILPSSFFSKAYLMSGSVFMKLQENSNETALENFNKLANEANCSMTTTTETVSCLRAKTSEEVLAAHLRTKHMFSPSYFDEILPSDIKSLIKSFNASNKRLMLSTTRLDGSAYFDSKFRDVVEQELEFTPTMLKDKYPSMFDNVYMLASSGGAYNISQDDYMGWKEIFTDVLYRCVMELMGKLFDQQGATVYFQEFWPKPSFVNSSGVYASHADDVYMLFGYPFLYPLLATDIERKTSLRMIGTLAAFARDG</sequence>
<dbReference type="Pfam" id="PF00135">
    <property type="entry name" value="COesterase"/>
    <property type="match status" value="1"/>
</dbReference>
<dbReference type="InterPro" id="IPR050654">
    <property type="entry name" value="AChE-related_enzymes"/>
</dbReference>
<accession>B7PWN3</accession>
<dbReference type="EMBL" id="DS809386">
    <property type="protein sequence ID" value="EEC11005.1"/>
    <property type="molecule type" value="Genomic_DNA"/>
</dbReference>
<dbReference type="InParanoid" id="B7PWN3"/>
<dbReference type="OrthoDB" id="6501553at2759"/>
<keyword evidence="11" id="KW-1185">Reference proteome</keyword>
<evidence type="ECO:0000313" key="11">
    <source>
        <dbReference type="Proteomes" id="UP000001555"/>
    </source>
</evidence>
<comment type="similarity">
    <text evidence="1 7">Belongs to the type-B carboxylesterase/lipase family.</text>
</comment>
<dbReference type="InterPro" id="IPR000997">
    <property type="entry name" value="Cholinesterase"/>
</dbReference>
<evidence type="ECO:0000256" key="4">
    <source>
        <dbReference type="ARBA" id="ARBA00023157"/>
    </source>
</evidence>
<evidence type="ECO:0000313" key="9">
    <source>
        <dbReference type="EMBL" id="EEC11005.1"/>
    </source>
</evidence>
<proteinExistence type="inferred from homology"/>
<dbReference type="HOGENOM" id="CLU_006586_13_0_1"/>
<dbReference type="STRING" id="6945.B7PWN3"/>
<dbReference type="InterPro" id="IPR019826">
    <property type="entry name" value="Carboxylesterase_B_AS"/>
</dbReference>
<dbReference type="VEuPathDB" id="VectorBase:ISCP_001570"/>
<feature type="domain" description="Carboxylesterase type B" evidence="8">
    <location>
        <begin position="1"/>
        <end position="433"/>
    </location>
</feature>
<keyword evidence="5" id="KW-0325">Glycoprotein</keyword>
<evidence type="ECO:0000256" key="2">
    <source>
        <dbReference type="ARBA" id="ARBA00022487"/>
    </source>
</evidence>
<keyword evidence="2" id="KW-0719">Serine esterase</keyword>
<dbReference type="VEuPathDB" id="VectorBase:ISCI019823"/>
<dbReference type="AlphaFoldDB" id="B7PWN3"/>
<dbReference type="EC" id="3.1.1.-" evidence="7"/>
<evidence type="ECO:0000313" key="10">
    <source>
        <dbReference type="EnsemblMetazoa" id="ISCW019823-PA"/>
    </source>
</evidence>
<reference evidence="10" key="2">
    <citation type="submission" date="2020-05" db="UniProtKB">
        <authorList>
            <consortium name="EnsemblMetazoa"/>
        </authorList>
    </citation>
    <scope>IDENTIFICATION</scope>
    <source>
        <strain evidence="10">wikel</strain>
    </source>
</reference>
<evidence type="ECO:0000256" key="3">
    <source>
        <dbReference type="ARBA" id="ARBA00022801"/>
    </source>
</evidence>
<feature type="non-terminal residue" evidence="9">
    <location>
        <position position="1"/>
    </location>
</feature>
<gene>
    <name evidence="9" type="ORF">IscW_ISCW019823</name>
</gene>
<dbReference type="InterPro" id="IPR002018">
    <property type="entry name" value="CarbesteraseB"/>
</dbReference>
<dbReference type="PANTHER" id="PTHR43918">
    <property type="entry name" value="ACETYLCHOLINESTERASE"/>
    <property type="match status" value="1"/>
</dbReference>
<dbReference type="EnsemblMetazoa" id="ISCW019823-RA">
    <property type="protein sequence ID" value="ISCW019823-PA"/>
    <property type="gene ID" value="ISCW019823"/>
</dbReference>
<dbReference type="ESTHER" id="ixosc-b7pwn3">
    <property type="family name" value="Cholinesterase-like"/>
</dbReference>
<organism>
    <name type="scientific">Ixodes scapularis</name>
    <name type="common">Black-legged tick</name>
    <name type="synonym">Deer tick</name>
    <dbReference type="NCBI Taxonomy" id="6945"/>
    <lineage>
        <taxon>Eukaryota</taxon>
        <taxon>Metazoa</taxon>
        <taxon>Ecdysozoa</taxon>
        <taxon>Arthropoda</taxon>
        <taxon>Chelicerata</taxon>
        <taxon>Arachnida</taxon>
        <taxon>Acari</taxon>
        <taxon>Parasitiformes</taxon>
        <taxon>Ixodida</taxon>
        <taxon>Ixodoidea</taxon>
        <taxon>Ixodidae</taxon>
        <taxon>Ixodinae</taxon>
        <taxon>Ixodes</taxon>
    </lineage>
</organism>
<dbReference type="PaxDb" id="6945-B7PWN3"/>
<keyword evidence="3 7" id="KW-0378">Hydrolase</keyword>
<evidence type="ECO:0000256" key="7">
    <source>
        <dbReference type="RuleBase" id="RU361235"/>
    </source>
</evidence>
<dbReference type="SUPFAM" id="SSF53474">
    <property type="entry name" value="alpha/beta-Hydrolases"/>
    <property type="match status" value="1"/>
</dbReference>
<name>B7PWN3_IXOSC</name>